<protein>
    <recommendedName>
        <fullName evidence="4">Secreted protein</fullName>
    </recommendedName>
</protein>
<proteinExistence type="predicted"/>
<evidence type="ECO:0000313" key="2">
    <source>
        <dbReference type="EMBL" id="CAL4081818.1"/>
    </source>
</evidence>
<evidence type="ECO:0000313" key="3">
    <source>
        <dbReference type="Proteomes" id="UP001497623"/>
    </source>
</evidence>
<reference evidence="2 3" key="1">
    <citation type="submission" date="2024-05" db="EMBL/GenBank/DDBJ databases">
        <authorList>
            <person name="Wallberg A."/>
        </authorList>
    </citation>
    <scope>NUCLEOTIDE SEQUENCE [LARGE SCALE GENOMIC DNA]</scope>
</reference>
<comment type="caution">
    <text evidence="2">The sequence shown here is derived from an EMBL/GenBank/DDBJ whole genome shotgun (WGS) entry which is preliminary data.</text>
</comment>
<accession>A0AAV2QI18</accession>
<evidence type="ECO:0008006" key="4">
    <source>
        <dbReference type="Google" id="ProtNLM"/>
    </source>
</evidence>
<evidence type="ECO:0000256" key="1">
    <source>
        <dbReference type="SAM" id="MobiDB-lite"/>
    </source>
</evidence>
<feature type="compositionally biased region" description="Low complexity" evidence="1">
    <location>
        <begin position="45"/>
        <end position="66"/>
    </location>
</feature>
<keyword evidence="3" id="KW-1185">Reference proteome</keyword>
<gene>
    <name evidence="2" type="ORF">MNOR_LOCUS11638</name>
</gene>
<name>A0AAV2QI18_MEGNR</name>
<dbReference type="AlphaFoldDB" id="A0AAV2QI18"/>
<dbReference type="EMBL" id="CAXKWB010006170">
    <property type="protein sequence ID" value="CAL4081818.1"/>
    <property type="molecule type" value="Genomic_DNA"/>
</dbReference>
<sequence>MISAIEKPRLLGGGSTLMSSSVTVCLTLSITFCSTKSSGTVGRISTSSNSSSSQLRTSTVSSSSSTIVGGVCGEEGVRKGEGTAVGVSWLCWALWTANVLF</sequence>
<dbReference type="Proteomes" id="UP001497623">
    <property type="component" value="Unassembled WGS sequence"/>
</dbReference>
<organism evidence="2 3">
    <name type="scientific">Meganyctiphanes norvegica</name>
    <name type="common">Northern krill</name>
    <name type="synonym">Thysanopoda norvegica</name>
    <dbReference type="NCBI Taxonomy" id="48144"/>
    <lineage>
        <taxon>Eukaryota</taxon>
        <taxon>Metazoa</taxon>
        <taxon>Ecdysozoa</taxon>
        <taxon>Arthropoda</taxon>
        <taxon>Crustacea</taxon>
        <taxon>Multicrustacea</taxon>
        <taxon>Malacostraca</taxon>
        <taxon>Eumalacostraca</taxon>
        <taxon>Eucarida</taxon>
        <taxon>Euphausiacea</taxon>
        <taxon>Euphausiidae</taxon>
        <taxon>Meganyctiphanes</taxon>
    </lineage>
</organism>
<feature type="region of interest" description="Disordered" evidence="1">
    <location>
        <begin position="37"/>
        <end position="67"/>
    </location>
</feature>